<evidence type="ECO:0000313" key="2">
    <source>
        <dbReference type="EMBL" id="MBF9151167.1"/>
    </source>
</evidence>
<name>A0ABS0HFZ5_9SPHN</name>
<keyword evidence="1" id="KW-0812">Transmembrane</keyword>
<dbReference type="Proteomes" id="UP000600799">
    <property type="component" value="Unassembled WGS sequence"/>
</dbReference>
<sequence>MLAAMSAAILRGMPDWGRIPLVVWVHLATIATALGLTPVILWQRRGTPGHRKLGYVWVAAMTLTAVDSLFIRLTNRGSFSLIHILSVWTLIQVPIIVLAARRHDVNRHRSAVRGMVFGALLIAGFFTFPFDRLLGHWLFG</sequence>
<feature type="transmembrane region" description="Helical" evidence="1">
    <location>
        <begin position="111"/>
        <end position="130"/>
    </location>
</feature>
<accession>A0ABS0HFZ5</accession>
<feature type="transmembrane region" description="Helical" evidence="1">
    <location>
        <begin position="79"/>
        <end position="99"/>
    </location>
</feature>
<organism evidence="2 3">
    <name type="scientific">Novosphingobium jiangmenense</name>
    <dbReference type="NCBI Taxonomy" id="2791981"/>
    <lineage>
        <taxon>Bacteria</taxon>
        <taxon>Pseudomonadati</taxon>
        <taxon>Pseudomonadota</taxon>
        <taxon>Alphaproteobacteria</taxon>
        <taxon>Sphingomonadales</taxon>
        <taxon>Sphingomonadaceae</taxon>
        <taxon>Novosphingobium</taxon>
    </lineage>
</organism>
<feature type="transmembrane region" description="Helical" evidence="1">
    <location>
        <begin position="21"/>
        <end position="42"/>
    </location>
</feature>
<comment type="caution">
    <text evidence="2">The sequence shown here is derived from an EMBL/GenBank/DDBJ whole genome shotgun (WGS) entry which is preliminary data.</text>
</comment>
<keyword evidence="1" id="KW-0472">Membrane</keyword>
<keyword evidence="3" id="KW-1185">Reference proteome</keyword>
<proteinExistence type="predicted"/>
<gene>
    <name evidence="2" type="ORF">I2488_09155</name>
</gene>
<feature type="transmembrane region" description="Helical" evidence="1">
    <location>
        <begin position="54"/>
        <end position="73"/>
    </location>
</feature>
<evidence type="ECO:0000313" key="3">
    <source>
        <dbReference type="Proteomes" id="UP000600799"/>
    </source>
</evidence>
<evidence type="ECO:0000256" key="1">
    <source>
        <dbReference type="SAM" id="Phobius"/>
    </source>
</evidence>
<keyword evidence="1" id="KW-1133">Transmembrane helix</keyword>
<dbReference type="EMBL" id="JADQDC010000005">
    <property type="protein sequence ID" value="MBF9151167.1"/>
    <property type="molecule type" value="Genomic_DNA"/>
</dbReference>
<protein>
    <submittedName>
        <fullName evidence="2">DUF2306 domain-containing protein</fullName>
    </submittedName>
</protein>
<reference evidence="2 3" key="1">
    <citation type="submission" date="2020-11" db="EMBL/GenBank/DDBJ databases">
        <title>The genome sequence of Novosphingobium sp. 1Y9A.</title>
        <authorList>
            <person name="Liu Y."/>
        </authorList>
    </citation>
    <scope>NUCLEOTIDE SEQUENCE [LARGE SCALE GENOMIC DNA]</scope>
    <source>
        <strain evidence="2 3">1Y9A</strain>
    </source>
</reference>